<accession>A0A7R9Q5U8</accession>
<comment type="subcellular location">
    <subcellularLocation>
        <location evidence="1">Cell membrane</location>
        <topology evidence="1">Multi-pass membrane protein</topology>
    </subcellularLocation>
</comment>
<dbReference type="PANTHER" id="PTHR24241">
    <property type="entry name" value="NEUROPEPTIDE RECEPTOR-RELATED G-PROTEIN COUPLED RECEPTOR"/>
    <property type="match status" value="1"/>
</dbReference>
<dbReference type="SUPFAM" id="SSF81321">
    <property type="entry name" value="Family A G protein-coupled receptor-like"/>
    <property type="match status" value="1"/>
</dbReference>
<dbReference type="PANTHER" id="PTHR24241:SF193">
    <property type="entry name" value="G-PROTEIN COUPLED RECEPTORS FAMILY 1 PROFILE DOMAIN-CONTAINING PROTEIN"/>
    <property type="match status" value="1"/>
</dbReference>
<comment type="similarity">
    <text evidence="2">Belongs to the G-protein coupled receptor 1 family.</text>
</comment>
<dbReference type="OrthoDB" id="2132067at2759"/>
<evidence type="ECO:0000256" key="4">
    <source>
        <dbReference type="ARBA" id="ARBA00022692"/>
    </source>
</evidence>
<dbReference type="GO" id="GO:0032870">
    <property type="term" value="P:cellular response to hormone stimulus"/>
    <property type="evidence" value="ECO:0007669"/>
    <property type="project" value="TreeGrafter"/>
</dbReference>
<keyword evidence="4 8" id="KW-0812">Transmembrane</keyword>
<keyword evidence="5 8" id="KW-1133">Transmembrane helix</keyword>
<evidence type="ECO:0000256" key="2">
    <source>
        <dbReference type="ARBA" id="ARBA00010663"/>
    </source>
</evidence>
<dbReference type="Gene3D" id="1.20.1070.10">
    <property type="entry name" value="Rhodopsin 7-helix transmembrane proteins"/>
    <property type="match status" value="1"/>
</dbReference>
<dbReference type="GO" id="GO:0005886">
    <property type="term" value="C:plasma membrane"/>
    <property type="evidence" value="ECO:0007669"/>
    <property type="project" value="UniProtKB-SubCell"/>
</dbReference>
<feature type="transmembrane region" description="Helical" evidence="8">
    <location>
        <begin position="33"/>
        <end position="55"/>
    </location>
</feature>
<dbReference type="EMBL" id="OC867327">
    <property type="protein sequence ID" value="CAD7633435.1"/>
    <property type="molecule type" value="Genomic_DNA"/>
</dbReference>
<dbReference type="GO" id="GO:0042277">
    <property type="term" value="F:peptide binding"/>
    <property type="evidence" value="ECO:0007669"/>
    <property type="project" value="TreeGrafter"/>
</dbReference>
<keyword evidence="11" id="KW-1185">Reference proteome</keyword>
<name>A0A7R9Q5U8_9ACAR</name>
<sequence length="122" mass="14641">MCGPETHWTDRYYAIIHPVKCRATFNMNYMKKIIIFIWVMSVLLAAPVIFIQVHMEVGLRVKAYWCVRDWSQKVWWPVYECYMIWLILILPSLVMAYTYTCICHQLWIVVKQRANMVCGRDS</sequence>
<evidence type="ECO:0000259" key="9">
    <source>
        <dbReference type="PROSITE" id="PS50262"/>
    </source>
</evidence>
<dbReference type="InterPro" id="IPR017452">
    <property type="entry name" value="GPCR_Rhodpsn_7TM"/>
</dbReference>
<evidence type="ECO:0000256" key="3">
    <source>
        <dbReference type="ARBA" id="ARBA00022475"/>
    </source>
</evidence>
<evidence type="ECO:0000313" key="11">
    <source>
        <dbReference type="Proteomes" id="UP000759131"/>
    </source>
</evidence>
<dbReference type="Pfam" id="PF00001">
    <property type="entry name" value="7tm_1"/>
    <property type="match status" value="1"/>
</dbReference>
<keyword evidence="7" id="KW-0675">Receptor</keyword>
<keyword evidence="3" id="KW-1003">Cell membrane</keyword>
<evidence type="ECO:0000256" key="1">
    <source>
        <dbReference type="ARBA" id="ARBA00004651"/>
    </source>
</evidence>
<evidence type="ECO:0000256" key="8">
    <source>
        <dbReference type="SAM" id="Phobius"/>
    </source>
</evidence>
<evidence type="ECO:0000256" key="5">
    <source>
        <dbReference type="ARBA" id="ARBA00022989"/>
    </source>
</evidence>
<dbReference type="AlphaFoldDB" id="A0A7R9Q5U8"/>
<dbReference type="InterPro" id="IPR000276">
    <property type="entry name" value="GPCR_Rhodpsn"/>
</dbReference>
<evidence type="ECO:0000313" key="10">
    <source>
        <dbReference type="EMBL" id="CAD7633435.1"/>
    </source>
</evidence>
<evidence type="ECO:0000256" key="7">
    <source>
        <dbReference type="ARBA" id="ARBA00023170"/>
    </source>
</evidence>
<organism evidence="10">
    <name type="scientific">Medioppia subpectinata</name>
    <dbReference type="NCBI Taxonomy" id="1979941"/>
    <lineage>
        <taxon>Eukaryota</taxon>
        <taxon>Metazoa</taxon>
        <taxon>Ecdysozoa</taxon>
        <taxon>Arthropoda</taxon>
        <taxon>Chelicerata</taxon>
        <taxon>Arachnida</taxon>
        <taxon>Acari</taxon>
        <taxon>Acariformes</taxon>
        <taxon>Sarcoptiformes</taxon>
        <taxon>Oribatida</taxon>
        <taxon>Brachypylina</taxon>
        <taxon>Oppioidea</taxon>
        <taxon>Oppiidae</taxon>
        <taxon>Medioppia</taxon>
    </lineage>
</organism>
<dbReference type="Proteomes" id="UP000759131">
    <property type="component" value="Unassembled WGS sequence"/>
</dbReference>
<feature type="transmembrane region" description="Helical" evidence="8">
    <location>
        <begin position="82"/>
        <end position="110"/>
    </location>
</feature>
<gene>
    <name evidence="10" type="ORF">OSB1V03_LOCUS13832</name>
</gene>
<reference evidence="10" key="1">
    <citation type="submission" date="2020-11" db="EMBL/GenBank/DDBJ databases">
        <authorList>
            <person name="Tran Van P."/>
        </authorList>
    </citation>
    <scope>NUCLEOTIDE SEQUENCE</scope>
</reference>
<protein>
    <recommendedName>
        <fullName evidence="9">G-protein coupled receptors family 1 profile domain-containing protein</fullName>
    </recommendedName>
</protein>
<evidence type="ECO:0000256" key="6">
    <source>
        <dbReference type="ARBA" id="ARBA00023136"/>
    </source>
</evidence>
<keyword evidence="6 8" id="KW-0472">Membrane</keyword>
<dbReference type="EMBL" id="CAJPIZ010012752">
    <property type="protein sequence ID" value="CAG2113865.1"/>
    <property type="molecule type" value="Genomic_DNA"/>
</dbReference>
<proteinExistence type="inferred from homology"/>
<dbReference type="GO" id="GO:0004930">
    <property type="term" value="F:G protein-coupled receptor activity"/>
    <property type="evidence" value="ECO:0007669"/>
    <property type="project" value="InterPro"/>
</dbReference>
<dbReference type="PROSITE" id="PS50262">
    <property type="entry name" value="G_PROTEIN_RECEP_F1_2"/>
    <property type="match status" value="1"/>
</dbReference>
<feature type="domain" description="G-protein coupled receptors family 1 profile" evidence="9">
    <location>
        <begin position="10"/>
        <end position="122"/>
    </location>
</feature>